<evidence type="ECO:0000313" key="1">
    <source>
        <dbReference type="EMBL" id="SCW20657.1"/>
    </source>
</evidence>
<gene>
    <name evidence="1" type="primary">ORFH</name>
</gene>
<dbReference type="EMBL" id="LT622826">
    <property type="protein sequence ID" value="SCW20657.1"/>
    <property type="molecule type" value="Genomic_DNA"/>
</dbReference>
<sequence>MLKKIYQADFLLLPDQEFWNMYILLRKGKDFYYECAGRCTEKPPDDRGFYDYEHACFTLDGQVLSLNKRMRPSLIAYIQQTIKNNHDTFRKEIDMATKTIFETKVGQVTNELGEFLKKKDHKQAWTKAGELNALLKKEEAKDLKPELVEQLHNELRGYYYINSEIEKANKRLYAKGSKLIELASL</sequence>
<organism evidence="1">
    <name type="scientific">Streptococcus salivarius</name>
    <dbReference type="NCBI Taxonomy" id="1304"/>
    <lineage>
        <taxon>Bacteria</taxon>
        <taxon>Bacillati</taxon>
        <taxon>Bacillota</taxon>
        <taxon>Bacilli</taxon>
        <taxon>Lactobacillales</taxon>
        <taxon>Streptococcaceae</taxon>
        <taxon>Streptococcus</taxon>
    </lineage>
</organism>
<dbReference type="RefSeq" id="WP_164373359.1">
    <property type="nucleotide sequence ID" value="NZ_JBDMBU010000007.1"/>
</dbReference>
<protein>
    <submittedName>
        <fullName evidence="1">Putative conjugal transfer protein</fullName>
    </submittedName>
</protein>
<name>A0A1R3T4M6_STRSL</name>
<proteinExistence type="predicted"/>
<reference evidence="1" key="1">
    <citation type="submission" date="2016-08" db="EMBL/GenBank/DDBJ databases">
        <authorList>
            <person name="Seilhamer J.J."/>
        </authorList>
    </citation>
    <scope>NUCLEOTIDE SEQUENCE</scope>
    <source>
        <strain evidence="1">B57</strain>
    </source>
</reference>
<accession>A0A1R3T4M6</accession>
<dbReference type="AlphaFoldDB" id="A0A1R3T4M6"/>
<reference evidence="1" key="2">
    <citation type="submission" date="2017-02" db="EMBL/GenBank/DDBJ databases">
        <title>Diversity of integrative and conjugative elements of Streptococcus salivarius and their intra- and interspecies transfer.</title>
        <authorList>
            <person name="Dahmane N."/>
            <person name="Libante V."/>
            <person name="Charron-Bourgoin F."/>
            <person name="Guedon E."/>
            <person name="Guedon G."/>
            <person name="Leblond-Bourget N."/>
            <person name="Payot S."/>
        </authorList>
    </citation>
    <scope>NUCLEOTIDE SEQUENCE</scope>
    <source>
        <strain evidence="1">B57</strain>
    </source>
</reference>